<comment type="caution">
    <text evidence="2">The sequence shown here is derived from an EMBL/GenBank/DDBJ whole genome shotgun (WGS) entry which is preliminary data.</text>
</comment>
<sequence>MRSCIIALILQSVSLSVAVLKSYQRPHIPEEQKNFNCDGRVYGYGEINRKRIYRVNIGRNKFEPSERVNFDELAMRQDINTGFIYQGKSKDTKHNLQSFYSESNNLAGFENVQDFLVYDHKGRACAFITLITKYAHKIQFSDGSWDQPSSRYEFCHLQ</sequence>
<dbReference type="EMBL" id="CAJHIT010000008">
    <property type="protein sequence ID" value="CAD6503923.1"/>
    <property type="molecule type" value="Genomic_DNA"/>
</dbReference>
<name>A0A9W4D4C0_BLUGR</name>
<dbReference type="AlphaFoldDB" id="A0A9W4D4C0"/>
<accession>A0A9W4D4C0</accession>
<gene>
    <name evidence="2" type="ORF">BGTH12_LOCUS5281</name>
</gene>
<keyword evidence="1" id="KW-0732">Signal</keyword>
<evidence type="ECO:0000313" key="2">
    <source>
        <dbReference type="EMBL" id="CAD6503923.1"/>
    </source>
</evidence>
<reference evidence="2" key="1">
    <citation type="submission" date="2020-10" db="EMBL/GenBank/DDBJ databases">
        <authorList>
            <person name="Muller C M."/>
        </authorList>
    </citation>
    <scope>NUCLEOTIDE SEQUENCE</scope>
    <source>
        <strain evidence="2">THUN-12</strain>
    </source>
</reference>
<organism evidence="2 3">
    <name type="scientific">Blumeria graminis f. sp. triticale</name>
    <dbReference type="NCBI Taxonomy" id="1689686"/>
    <lineage>
        <taxon>Eukaryota</taxon>
        <taxon>Fungi</taxon>
        <taxon>Dikarya</taxon>
        <taxon>Ascomycota</taxon>
        <taxon>Pezizomycotina</taxon>
        <taxon>Leotiomycetes</taxon>
        <taxon>Erysiphales</taxon>
        <taxon>Erysiphaceae</taxon>
        <taxon>Blumeria</taxon>
    </lineage>
</organism>
<evidence type="ECO:0000256" key="1">
    <source>
        <dbReference type="SAM" id="SignalP"/>
    </source>
</evidence>
<feature type="chain" id="PRO_5040988568" evidence="1">
    <location>
        <begin position="19"/>
        <end position="158"/>
    </location>
</feature>
<evidence type="ECO:0000313" key="3">
    <source>
        <dbReference type="Proteomes" id="UP000683417"/>
    </source>
</evidence>
<protein>
    <submittedName>
        <fullName evidence="2">BgTH12-05666</fullName>
    </submittedName>
</protein>
<proteinExistence type="predicted"/>
<dbReference type="Proteomes" id="UP000683417">
    <property type="component" value="Unassembled WGS sequence"/>
</dbReference>
<feature type="signal peptide" evidence="1">
    <location>
        <begin position="1"/>
        <end position="18"/>
    </location>
</feature>